<name>A0AAN7QQ27_TRANT</name>
<keyword evidence="3" id="KW-0812">Transmembrane</keyword>
<evidence type="ECO:0000256" key="5">
    <source>
        <dbReference type="ARBA" id="ARBA00023136"/>
    </source>
</evidence>
<feature type="region of interest" description="Disordered" evidence="6">
    <location>
        <begin position="1"/>
        <end position="44"/>
    </location>
</feature>
<evidence type="ECO:0000256" key="3">
    <source>
        <dbReference type="ARBA" id="ARBA00022692"/>
    </source>
</evidence>
<accession>A0AAN7QQ27</accession>
<evidence type="ECO:0000256" key="2">
    <source>
        <dbReference type="ARBA" id="ARBA00009074"/>
    </source>
</evidence>
<reference evidence="7 8" key="1">
    <citation type="journal article" date="2023" name="Hortic Res">
        <title>Pangenome of water caltrop reveals structural variations and asymmetric subgenome divergence after allopolyploidization.</title>
        <authorList>
            <person name="Zhang X."/>
            <person name="Chen Y."/>
            <person name="Wang L."/>
            <person name="Yuan Y."/>
            <person name="Fang M."/>
            <person name="Shi L."/>
            <person name="Lu R."/>
            <person name="Comes H.P."/>
            <person name="Ma Y."/>
            <person name="Chen Y."/>
            <person name="Huang G."/>
            <person name="Zhou Y."/>
            <person name="Zheng Z."/>
            <person name="Qiu Y."/>
        </authorList>
    </citation>
    <scope>NUCLEOTIDE SEQUENCE [LARGE SCALE GENOMIC DNA]</scope>
    <source>
        <strain evidence="7">F231</strain>
    </source>
</reference>
<dbReference type="AlphaFoldDB" id="A0AAN7QQ27"/>
<evidence type="ECO:0000256" key="6">
    <source>
        <dbReference type="SAM" id="MobiDB-lite"/>
    </source>
</evidence>
<keyword evidence="5" id="KW-0472">Membrane</keyword>
<dbReference type="PANTHER" id="PTHR31113:SF5">
    <property type="entry name" value="OS04G0405700 PROTEIN"/>
    <property type="match status" value="1"/>
</dbReference>
<organism evidence="7 8">
    <name type="scientific">Trapa natans</name>
    <name type="common">Water chestnut</name>
    <dbReference type="NCBI Taxonomy" id="22666"/>
    <lineage>
        <taxon>Eukaryota</taxon>
        <taxon>Viridiplantae</taxon>
        <taxon>Streptophyta</taxon>
        <taxon>Embryophyta</taxon>
        <taxon>Tracheophyta</taxon>
        <taxon>Spermatophyta</taxon>
        <taxon>Magnoliopsida</taxon>
        <taxon>eudicotyledons</taxon>
        <taxon>Gunneridae</taxon>
        <taxon>Pentapetalae</taxon>
        <taxon>rosids</taxon>
        <taxon>malvids</taxon>
        <taxon>Myrtales</taxon>
        <taxon>Lythraceae</taxon>
        <taxon>Trapa</taxon>
    </lineage>
</organism>
<sequence>MLECLSVKSTSRSEDVHPNSHPTQSQGSSADGTPRSNGLRSPIDIDREYRNSLYTNSYNEVWTRIQIDRSDSHDQEVEIQHQESIEERRERILSRVLQPNQEHVQEALDRARPGKLISLVKDYLGESHRTTALLLRLQEGVYQAKTAYDPLMEFLSVLPSEAGSLTESHCHRAYHIFAQFDARGDPFPCPPLNGFEQMRCKFSQLKLYLDNRIKRTHSRAHLVRQASSRPALCLIGTAVAAAVAAAAITAHSLLAVVVAAPCAANYLRTPSNFAKRELARAAKLRDAVKLTYALDKHLETIDPLVVKVQTRVERDKELIRMGIMRGGDPYPIQQVVKHLRSNPSDLLDDLKHLQEDICVCFTIVNKVRSLLLEQISSDHTIAS</sequence>
<evidence type="ECO:0000256" key="4">
    <source>
        <dbReference type="ARBA" id="ARBA00022989"/>
    </source>
</evidence>
<protein>
    <submittedName>
        <fullName evidence="7">Uncharacterized protein</fullName>
    </submittedName>
</protein>
<evidence type="ECO:0000313" key="8">
    <source>
        <dbReference type="Proteomes" id="UP001346149"/>
    </source>
</evidence>
<comment type="caution">
    <text evidence="7">The sequence shown here is derived from an EMBL/GenBank/DDBJ whole genome shotgun (WGS) entry which is preliminary data.</text>
</comment>
<dbReference type="InterPro" id="IPR007749">
    <property type="entry name" value="DUF677"/>
</dbReference>
<keyword evidence="4" id="KW-1133">Transmembrane helix</keyword>
<evidence type="ECO:0000313" key="7">
    <source>
        <dbReference type="EMBL" id="KAK4774332.1"/>
    </source>
</evidence>
<comment type="subcellular location">
    <subcellularLocation>
        <location evidence="1">Membrane</location>
    </subcellularLocation>
</comment>
<feature type="compositionally biased region" description="Polar residues" evidence="6">
    <location>
        <begin position="20"/>
        <end position="39"/>
    </location>
</feature>
<dbReference type="PANTHER" id="PTHR31113">
    <property type="entry name" value="UPF0496 PROTEIN 3-RELATED"/>
    <property type="match status" value="1"/>
</dbReference>
<dbReference type="EMBL" id="JAXQNO010000019">
    <property type="protein sequence ID" value="KAK4774332.1"/>
    <property type="molecule type" value="Genomic_DNA"/>
</dbReference>
<comment type="similarity">
    <text evidence="2">Belongs to the UPF0496 family.</text>
</comment>
<dbReference type="GO" id="GO:0016020">
    <property type="term" value="C:membrane"/>
    <property type="evidence" value="ECO:0007669"/>
    <property type="project" value="UniProtKB-SubCell"/>
</dbReference>
<keyword evidence="8" id="KW-1185">Reference proteome</keyword>
<dbReference type="Proteomes" id="UP001346149">
    <property type="component" value="Unassembled WGS sequence"/>
</dbReference>
<proteinExistence type="inferred from homology"/>
<gene>
    <name evidence="7" type="ORF">SAY86_009267</name>
</gene>
<evidence type="ECO:0000256" key="1">
    <source>
        <dbReference type="ARBA" id="ARBA00004370"/>
    </source>
</evidence>